<keyword evidence="5" id="KW-0472">Membrane</keyword>
<evidence type="ECO:0000256" key="3">
    <source>
        <dbReference type="ARBA" id="ARBA00022692"/>
    </source>
</evidence>
<proteinExistence type="predicted"/>
<keyword evidence="3" id="KW-0812">Transmembrane</keyword>
<evidence type="ECO:0000313" key="6">
    <source>
        <dbReference type="EMBL" id="GAH66934.1"/>
    </source>
</evidence>
<evidence type="ECO:0000256" key="1">
    <source>
        <dbReference type="ARBA" id="ARBA00004236"/>
    </source>
</evidence>
<name>X1ILD9_9ZZZZ</name>
<evidence type="ECO:0000256" key="2">
    <source>
        <dbReference type="ARBA" id="ARBA00022475"/>
    </source>
</evidence>
<keyword evidence="2" id="KW-1003">Cell membrane</keyword>
<keyword evidence="4" id="KW-1133">Transmembrane helix</keyword>
<accession>X1ILD9</accession>
<dbReference type="InterPro" id="IPR038468">
    <property type="entry name" value="MmpS_C"/>
</dbReference>
<dbReference type="AlphaFoldDB" id="X1ILD9"/>
<dbReference type="Pfam" id="PF05423">
    <property type="entry name" value="Mycobact_memb"/>
    <property type="match status" value="1"/>
</dbReference>
<organism evidence="6">
    <name type="scientific">marine sediment metagenome</name>
    <dbReference type="NCBI Taxonomy" id="412755"/>
    <lineage>
        <taxon>unclassified sequences</taxon>
        <taxon>metagenomes</taxon>
        <taxon>ecological metagenomes</taxon>
    </lineage>
</organism>
<dbReference type="GO" id="GO:0005886">
    <property type="term" value="C:plasma membrane"/>
    <property type="evidence" value="ECO:0007669"/>
    <property type="project" value="UniProtKB-SubCell"/>
</dbReference>
<comment type="subcellular location">
    <subcellularLocation>
        <location evidence="1">Cell membrane</location>
    </subcellularLocation>
</comment>
<protein>
    <submittedName>
        <fullName evidence="6">Uncharacterized protein</fullName>
    </submittedName>
</protein>
<sequence length="117" mass="12880">MKYLSLFLILFLLCLNCELTGPSGPTIYNIEYEVTGFPPNKVNITYENESGGTSQYSNVSIPWSYSFVREKGEFVYISAQNQGESGSITVTIYKNNNIFKSSTSSGLYVIATASGTL</sequence>
<dbReference type="InterPro" id="IPR008693">
    <property type="entry name" value="MmpS"/>
</dbReference>
<evidence type="ECO:0000256" key="4">
    <source>
        <dbReference type="ARBA" id="ARBA00022989"/>
    </source>
</evidence>
<comment type="caution">
    <text evidence="6">The sequence shown here is derived from an EMBL/GenBank/DDBJ whole genome shotgun (WGS) entry which is preliminary data.</text>
</comment>
<dbReference type="EMBL" id="BARU01025479">
    <property type="protein sequence ID" value="GAH66934.1"/>
    <property type="molecule type" value="Genomic_DNA"/>
</dbReference>
<evidence type="ECO:0000256" key="5">
    <source>
        <dbReference type="ARBA" id="ARBA00023136"/>
    </source>
</evidence>
<gene>
    <name evidence="6" type="ORF">S03H2_41050</name>
</gene>
<reference evidence="6" key="1">
    <citation type="journal article" date="2014" name="Front. Microbiol.">
        <title>High frequency of phylogenetically diverse reductive dehalogenase-homologous genes in deep subseafloor sedimentary metagenomes.</title>
        <authorList>
            <person name="Kawai M."/>
            <person name="Futagami T."/>
            <person name="Toyoda A."/>
            <person name="Takaki Y."/>
            <person name="Nishi S."/>
            <person name="Hori S."/>
            <person name="Arai W."/>
            <person name="Tsubouchi T."/>
            <person name="Morono Y."/>
            <person name="Uchiyama I."/>
            <person name="Ito T."/>
            <person name="Fujiyama A."/>
            <person name="Inagaki F."/>
            <person name="Takami H."/>
        </authorList>
    </citation>
    <scope>NUCLEOTIDE SEQUENCE</scope>
    <source>
        <strain evidence="6">Expedition CK06-06</strain>
    </source>
</reference>
<dbReference type="Gene3D" id="2.60.40.2880">
    <property type="entry name" value="MmpS1-5, C-terminal soluble domain"/>
    <property type="match status" value="1"/>
</dbReference>